<dbReference type="Gene3D" id="2.60.120.330">
    <property type="entry name" value="B-lactam Antibiotic, Isopenicillin N Synthase, Chain"/>
    <property type="match status" value="1"/>
</dbReference>
<evidence type="ECO:0000313" key="1">
    <source>
        <dbReference type="EMBL" id="KAF3950939.1"/>
    </source>
</evidence>
<evidence type="ECO:0000313" key="2">
    <source>
        <dbReference type="Proteomes" id="UP000737018"/>
    </source>
</evidence>
<dbReference type="AlphaFoldDB" id="A0A8J4VIX5"/>
<accession>A0A8J4VIX5</accession>
<organism evidence="1 2">
    <name type="scientific">Castanea mollissima</name>
    <name type="common">Chinese chestnut</name>
    <dbReference type="NCBI Taxonomy" id="60419"/>
    <lineage>
        <taxon>Eukaryota</taxon>
        <taxon>Viridiplantae</taxon>
        <taxon>Streptophyta</taxon>
        <taxon>Embryophyta</taxon>
        <taxon>Tracheophyta</taxon>
        <taxon>Spermatophyta</taxon>
        <taxon>Magnoliopsida</taxon>
        <taxon>eudicotyledons</taxon>
        <taxon>Gunneridae</taxon>
        <taxon>Pentapetalae</taxon>
        <taxon>rosids</taxon>
        <taxon>fabids</taxon>
        <taxon>Fagales</taxon>
        <taxon>Fagaceae</taxon>
        <taxon>Castanea</taxon>
    </lineage>
</organism>
<comment type="caution">
    <text evidence="1">The sequence shown here is derived from an EMBL/GenBank/DDBJ whole genome shotgun (WGS) entry which is preliminary data.</text>
</comment>
<reference evidence="1" key="1">
    <citation type="submission" date="2020-03" db="EMBL/GenBank/DDBJ databases">
        <title>Castanea mollissima Vanexum genome sequencing.</title>
        <authorList>
            <person name="Staton M."/>
        </authorList>
    </citation>
    <scope>NUCLEOTIDE SEQUENCE</scope>
    <source>
        <tissue evidence="1">Leaf</tissue>
    </source>
</reference>
<dbReference type="SUPFAM" id="SSF51197">
    <property type="entry name" value="Clavaminate synthase-like"/>
    <property type="match status" value="1"/>
</dbReference>
<gene>
    <name evidence="1" type="ORF">CMV_023366</name>
</gene>
<sequence>MAESAPAFKTQMVQKSVQELVLNGDELPENYIHKDRDGGDLDVPLVEIPVVNLGLLKSLSTSKEELQKLRSALSTWGCIQVLIPTPNITSILSN</sequence>
<dbReference type="Proteomes" id="UP000737018">
    <property type="component" value="Unassembled WGS sequence"/>
</dbReference>
<dbReference type="EMBL" id="JRKL02005199">
    <property type="protein sequence ID" value="KAF3950939.1"/>
    <property type="molecule type" value="Genomic_DNA"/>
</dbReference>
<proteinExistence type="predicted"/>
<protein>
    <submittedName>
        <fullName evidence="1">Uncharacterized protein</fullName>
    </submittedName>
</protein>
<dbReference type="InterPro" id="IPR027443">
    <property type="entry name" value="IPNS-like_sf"/>
</dbReference>
<keyword evidence="2" id="KW-1185">Reference proteome</keyword>
<name>A0A8J4VIX5_9ROSI</name>